<keyword evidence="12 18" id="KW-0472">Membrane</keyword>
<keyword evidence="4" id="KW-0808">Transferase</keyword>
<evidence type="ECO:0000256" key="8">
    <source>
        <dbReference type="ARBA" id="ARBA00022741"/>
    </source>
</evidence>
<dbReference type="PANTHER" id="PTHR27002:SF804">
    <property type="entry name" value="OS02G0710500 PROTEIN"/>
    <property type="match status" value="1"/>
</dbReference>
<name>A0A5J4ZQG8_9ASTE</name>
<evidence type="ECO:0000313" key="22">
    <source>
        <dbReference type="EMBL" id="KAA8519956.1"/>
    </source>
</evidence>
<evidence type="ECO:0000256" key="14">
    <source>
        <dbReference type="ARBA" id="ARBA00023170"/>
    </source>
</evidence>
<feature type="domain" description="Gnk2-homologous" evidence="21">
    <location>
        <begin position="27"/>
        <end position="125"/>
    </location>
</feature>
<evidence type="ECO:0000256" key="15">
    <source>
        <dbReference type="ARBA" id="ARBA00023180"/>
    </source>
</evidence>
<reference evidence="22 23" key="1">
    <citation type="submission" date="2019-09" db="EMBL/GenBank/DDBJ databases">
        <title>A chromosome-level genome assembly of the Chinese tupelo Nyssa sinensis.</title>
        <authorList>
            <person name="Yang X."/>
            <person name="Kang M."/>
            <person name="Yang Y."/>
            <person name="Xiong H."/>
            <person name="Wang M."/>
            <person name="Zhang Z."/>
            <person name="Wang Z."/>
            <person name="Wu H."/>
            <person name="Ma T."/>
            <person name="Liu J."/>
            <person name="Xi Z."/>
        </authorList>
    </citation>
    <scope>NUCLEOTIDE SEQUENCE [LARGE SCALE GENOMIC DNA]</scope>
    <source>
        <strain evidence="22">J267</strain>
        <tissue evidence="22">Leaf</tissue>
    </source>
</reference>
<evidence type="ECO:0000256" key="9">
    <source>
        <dbReference type="ARBA" id="ARBA00022777"/>
    </source>
</evidence>
<keyword evidence="11 18" id="KW-1133">Transmembrane helix</keyword>
<dbReference type="Gene3D" id="1.10.510.10">
    <property type="entry name" value="Transferase(Phosphotransferase) domain 1"/>
    <property type="match status" value="1"/>
</dbReference>
<keyword evidence="10" id="KW-0067">ATP-binding</keyword>
<evidence type="ECO:0000256" key="6">
    <source>
        <dbReference type="ARBA" id="ARBA00022729"/>
    </source>
</evidence>
<evidence type="ECO:0000256" key="10">
    <source>
        <dbReference type="ARBA" id="ARBA00022840"/>
    </source>
</evidence>
<dbReference type="InterPro" id="IPR000719">
    <property type="entry name" value="Prot_kinase_dom"/>
</dbReference>
<dbReference type="PROSITE" id="PS50011">
    <property type="entry name" value="PROTEIN_KINASE_DOM"/>
    <property type="match status" value="1"/>
</dbReference>
<keyword evidence="7" id="KW-0677">Repeat</keyword>
<dbReference type="InterPro" id="IPR001245">
    <property type="entry name" value="Ser-Thr/Tyr_kinase_cat_dom"/>
</dbReference>
<dbReference type="FunFam" id="1.10.510.10:FF:001697">
    <property type="entry name" value="Uncharacterized protein"/>
    <property type="match status" value="1"/>
</dbReference>
<evidence type="ECO:0000256" key="4">
    <source>
        <dbReference type="ARBA" id="ARBA00022679"/>
    </source>
</evidence>
<protein>
    <recommendedName>
        <fullName evidence="2">non-specific serine/threonine protein kinase</fullName>
        <ecNumber evidence="2">2.7.11.1</ecNumber>
    </recommendedName>
</protein>
<dbReference type="Gene3D" id="3.30.430.20">
    <property type="entry name" value="Gnk2 domain, C-X8-C-X2-C motif"/>
    <property type="match status" value="2"/>
</dbReference>
<evidence type="ECO:0000256" key="19">
    <source>
        <dbReference type="SAM" id="SignalP"/>
    </source>
</evidence>
<evidence type="ECO:0000256" key="3">
    <source>
        <dbReference type="ARBA" id="ARBA00022527"/>
    </source>
</evidence>
<dbReference type="SMART" id="SM00220">
    <property type="entry name" value="S_TKc"/>
    <property type="match status" value="1"/>
</dbReference>
<evidence type="ECO:0000256" key="11">
    <source>
        <dbReference type="ARBA" id="ARBA00022989"/>
    </source>
</evidence>
<dbReference type="Gene3D" id="3.30.200.20">
    <property type="entry name" value="Phosphorylase Kinase, domain 1"/>
    <property type="match status" value="1"/>
</dbReference>
<evidence type="ECO:0000313" key="23">
    <source>
        <dbReference type="Proteomes" id="UP000325577"/>
    </source>
</evidence>
<evidence type="ECO:0000259" key="20">
    <source>
        <dbReference type="PROSITE" id="PS50011"/>
    </source>
</evidence>
<keyword evidence="9" id="KW-0418">Kinase</keyword>
<keyword evidence="14" id="KW-0675">Receptor</keyword>
<dbReference type="FunFam" id="3.30.200.20:FF:000195">
    <property type="entry name" value="G-type lectin S-receptor-like serine/threonine-protein kinase"/>
    <property type="match status" value="1"/>
</dbReference>
<dbReference type="Proteomes" id="UP000325577">
    <property type="component" value="Linkage Group LG6"/>
</dbReference>
<comment type="catalytic activity">
    <reaction evidence="17">
        <text>L-seryl-[protein] + ATP = O-phospho-L-seryl-[protein] + ADP + H(+)</text>
        <dbReference type="Rhea" id="RHEA:17989"/>
        <dbReference type="Rhea" id="RHEA-COMP:9863"/>
        <dbReference type="Rhea" id="RHEA-COMP:11604"/>
        <dbReference type="ChEBI" id="CHEBI:15378"/>
        <dbReference type="ChEBI" id="CHEBI:29999"/>
        <dbReference type="ChEBI" id="CHEBI:30616"/>
        <dbReference type="ChEBI" id="CHEBI:83421"/>
        <dbReference type="ChEBI" id="CHEBI:456216"/>
        <dbReference type="EC" id="2.7.11.1"/>
    </reaction>
</comment>
<gene>
    <name evidence="22" type="ORF">F0562_014134</name>
</gene>
<dbReference type="OrthoDB" id="4062651at2759"/>
<dbReference type="PROSITE" id="PS51473">
    <property type="entry name" value="GNK2"/>
    <property type="match status" value="2"/>
</dbReference>
<comment type="subcellular location">
    <subcellularLocation>
        <location evidence="1">Membrane</location>
        <topology evidence="1">Single-pass membrane protein</topology>
    </subcellularLocation>
</comment>
<evidence type="ECO:0000256" key="5">
    <source>
        <dbReference type="ARBA" id="ARBA00022692"/>
    </source>
</evidence>
<keyword evidence="8" id="KW-0547">Nucleotide-binding</keyword>
<dbReference type="EC" id="2.7.11.1" evidence="2"/>
<keyword evidence="6 19" id="KW-0732">Signal</keyword>
<evidence type="ECO:0000259" key="21">
    <source>
        <dbReference type="PROSITE" id="PS51473"/>
    </source>
</evidence>
<dbReference type="InterPro" id="IPR038408">
    <property type="entry name" value="GNK2_sf"/>
</dbReference>
<accession>A0A5J4ZQG8</accession>
<evidence type="ECO:0000256" key="18">
    <source>
        <dbReference type="SAM" id="Phobius"/>
    </source>
</evidence>
<proteinExistence type="predicted"/>
<dbReference type="GO" id="GO:0004674">
    <property type="term" value="F:protein serine/threonine kinase activity"/>
    <property type="evidence" value="ECO:0007669"/>
    <property type="project" value="UniProtKB-KW"/>
</dbReference>
<feature type="domain" description="Gnk2-homologous" evidence="21">
    <location>
        <begin position="131"/>
        <end position="237"/>
    </location>
</feature>
<feature type="domain" description="Protein kinase" evidence="20">
    <location>
        <begin position="349"/>
        <end position="621"/>
    </location>
</feature>
<evidence type="ECO:0000256" key="16">
    <source>
        <dbReference type="ARBA" id="ARBA00047899"/>
    </source>
</evidence>
<feature type="transmembrane region" description="Helical" evidence="18">
    <location>
        <begin position="271"/>
        <end position="291"/>
    </location>
</feature>
<dbReference type="Pfam" id="PF01657">
    <property type="entry name" value="Stress-antifung"/>
    <property type="match status" value="2"/>
</dbReference>
<keyword evidence="15" id="KW-0325">Glycoprotein</keyword>
<sequence length="668" mass="74263">MLLLQDIRASLLLLITIFGLINSSHGQPTYNYHDCLGPHNTKTGYQSNLSDLLGSLSSAAASNTFYKNTSNGIYGLYLCRGDVTIDVCQNCVNTANQDIQNRCPSNQQAIIWYDECMLHYSNTNFFGMVETAPMLALWNSENNTSPTVPDVNALALMHQLVLAAGNTEMLYAADKSAASNGSWNGYGLVQCNRDINSDECRNCLRQLIDNINICCQGKIGWHILAPSCNIRYEQYLFFGQPLAPPVPVPVPAAQPPPDHNGGKGGMNTTEIVLISVSAFIVVAAVLGIYIYHSLGRKRTQIVQETGQEIMEGQTSRHSMDESMHIRNQNDSGEMQYFDLATIKIATNNFSLENKLGEGGFGPVYKGKLHDGKEIAVKRLSRNSRQGLEEFETEVRLIVKLQHRNLVRLLGCCIESDEKLLIYEYMANTSLDAFLFDPIKCKELDWLKRANIVRGIAKGLQYLHEDSRLKTIHRDLKASNVLLDHEMNPKISDFGTARIFGGNQIEANTNRVVGTYGYMAPEYAMEGLFSTKSDVYSFGILILEILSGRKNASFYHPEYASSLPSQAWKLWKEGKGRELIDQNIIDICPISEAMRWFNIALLCVQEDPNDRPTMSSIIHMLAVQLTNLPQPSEPPFSVARFLMSDQSSSTGVGTGFPASYHTSTSASTL</sequence>
<keyword evidence="5 18" id="KW-0812">Transmembrane</keyword>
<evidence type="ECO:0000256" key="13">
    <source>
        <dbReference type="ARBA" id="ARBA00023157"/>
    </source>
</evidence>
<dbReference type="Pfam" id="PF07714">
    <property type="entry name" value="PK_Tyr_Ser-Thr"/>
    <property type="match status" value="1"/>
</dbReference>
<dbReference type="CDD" id="cd23509">
    <property type="entry name" value="Gnk2-like"/>
    <property type="match status" value="2"/>
</dbReference>
<dbReference type="EMBL" id="CM018049">
    <property type="protein sequence ID" value="KAA8519956.1"/>
    <property type="molecule type" value="Genomic_DNA"/>
</dbReference>
<organism evidence="22 23">
    <name type="scientific">Nyssa sinensis</name>
    <dbReference type="NCBI Taxonomy" id="561372"/>
    <lineage>
        <taxon>Eukaryota</taxon>
        <taxon>Viridiplantae</taxon>
        <taxon>Streptophyta</taxon>
        <taxon>Embryophyta</taxon>
        <taxon>Tracheophyta</taxon>
        <taxon>Spermatophyta</taxon>
        <taxon>Magnoliopsida</taxon>
        <taxon>eudicotyledons</taxon>
        <taxon>Gunneridae</taxon>
        <taxon>Pentapetalae</taxon>
        <taxon>asterids</taxon>
        <taxon>Cornales</taxon>
        <taxon>Nyssaceae</taxon>
        <taxon>Nyssa</taxon>
    </lineage>
</organism>
<feature type="chain" id="PRO_5023940509" description="non-specific serine/threonine protein kinase" evidence="19">
    <location>
        <begin position="27"/>
        <end position="668"/>
    </location>
</feature>
<keyword evidence="23" id="KW-1185">Reference proteome</keyword>
<dbReference type="InterPro" id="IPR011009">
    <property type="entry name" value="Kinase-like_dom_sf"/>
</dbReference>
<evidence type="ECO:0000256" key="12">
    <source>
        <dbReference type="ARBA" id="ARBA00023136"/>
    </source>
</evidence>
<evidence type="ECO:0000256" key="1">
    <source>
        <dbReference type="ARBA" id="ARBA00004167"/>
    </source>
</evidence>
<dbReference type="GO" id="GO:0005886">
    <property type="term" value="C:plasma membrane"/>
    <property type="evidence" value="ECO:0007669"/>
    <property type="project" value="TreeGrafter"/>
</dbReference>
<dbReference type="PANTHER" id="PTHR27002">
    <property type="entry name" value="RECEPTOR-LIKE SERINE/THREONINE-PROTEIN KINASE SD1-8"/>
    <property type="match status" value="1"/>
</dbReference>
<keyword evidence="13" id="KW-1015">Disulfide bond</keyword>
<comment type="catalytic activity">
    <reaction evidence="16">
        <text>L-threonyl-[protein] + ATP = O-phospho-L-threonyl-[protein] + ADP + H(+)</text>
        <dbReference type="Rhea" id="RHEA:46608"/>
        <dbReference type="Rhea" id="RHEA-COMP:11060"/>
        <dbReference type="Rhea" id="RHEA-COMP:11605"/>
        <dbReference type="ChEBI" id="CHEBI:15378"/>
        <dbReference type="ChEBI" id="CHEBI:30013"/>
        <dbReference type="ChEBI" id="CHEBI:30616"/>
        <dbReference type="ChEBI" id="CHEBI:61977"/>
        <dbReference type="ChEBI" id="CHEBI:456216"/>
        <dbReference type="EC" id="2.7.11.1"/>
    </reaction>
</comment>
<keyword evidence="3" id="KW-0723">Serine/threonine-protein kinase</keyword>
<dbReference type="AlphaFoldDB" id="A0A5J4ZQG8"/>
<dbReference type="CDD" id="cd14066">
    <property type="entry name" value="STKc_IRAK"/>
    <property type="match status" value="1"/>
</dbReference>
<dbReference type="InterPro" id="IPR002902">
    <property type="entry name" value="GNK2"/>
</dbReference>
<evidence type="ECO:0000256" key="7">
    <source>
        <dbReference type="ARBA" id="ARBA00022737"/>
    </source>
</evidence>
<evidence type="ECO:0000256" key="2">
    <source>
        <dbReference type="ARBA" id="ARBA00012513"/>
    </source>
</evidence>
<dbReference type="GO" id="GO:0005524">
    <property type="term" value="F:ATP binding"/>
    <property type="evidence" value="ECO:0007669"/>
    <property type="project" value="UniProtKB-KW"/>
</dbReference>
<evidence type="ECO:0000256" key="17">
    <source>
        <dbReference type="ARBA" id="ARBA00048679"/>
    </source>
</evidence>
<feature type="signal peptide" evidence="19">
    <location>
        <begin position="1"/>
        <end position="26"/>
    </location>
</feature>
<dbReference type="SUPFAM" id="SSF56112">
    <property type="entry name" value="Protein kinase-like (PK-like)"/>
    <property type="match status" value="1"/>
</dbReference>